<proteinExistence type="predicted"/>
<reference evidence="2" key="1">
    <citation type="submission" date="2023-02" db="EMBL/GenBank/DDBJ databases">
        <title>Genome of toxic invasive species Heracleum sosnowskyi carries increased number of genes despite the absence of recent whole-genome duplications.</title>
        <authorList>
            <person name="Schelkunov M."/>
            <person name="Shtratnikova V."/>
            <person name="Makarenko M."/>
            <person name="Klepikova A."/>
            <person name="Omelchenko D."/>
            <person name="Novikova G."/>
            <person name="Obukhova E."/>
            <person name="Bogdanov V."/>
            <person name="Penin A."/>
            <person name="Logacheva M."/>
        </authorList>
    </citation>
    <scope>NUCLEOTIDE SEQUENCE</scope>
    <source>
        <strain evidence="2">Hsosn_3</strain>
        <tissue evidence="2">Leaf</tissue>
    </source>
</reference>
<name>A0AAD8JKB6_9APIA</name>
<gene>
    <name evidence="2" type="ORF">POM88_004649</name>
</gene>
<accession>A0AAD8JKB6</accession>
<dbReference type="Proteomes" id="UP001237642">
    <property type="component" value="Unassembled WGS sequence"/>
</dbReference>
<dbReference type="PANTHER" id="PTHR34666">
    <property type="entry name" value="EXPRESSED PROTEIN"/>
    <property type="match status" value="1"/>
</dbReference>
<keyword evidence="3" id="KW-1185">Reference proteome</keyword>
<evidence type="ECO:0000256" key="1">
    <source>
        <dbReference type="SAM" id="MobiDB-lite"/>
    </source>
</evidence>
<dbReference type="PANTHER" id="PTHR34666:SF1">
    <property type="entry name" value="OS02G0554800 PROTEIN"/>
    <property type="match status" value="1"/>
</dbReference>
<organism evidence="2 3">
    <name type="scientific">Heracleum sosnowskyi</name>
    <dbReference type="NCBI Taxonomy" id="360622"/>
    <lineage>
        <taxon>Eukaryota</taxon>
        <taxon>Viridiplantae</taxon>
        <taxon>Streptophyta</taxon>
        <taxon>Embryophyta</taxon>
        <taxon>Tracheophyta</taxon>
        <taxon>Spermatophyta</taxon>
        <taxon>Magnoliopsida</taxon>
        <taxon>eudicotyledons</taxon>
        <taxon>Gunneridae</taxon>
        <taxon>Pentapetalae</taxon>
        <taxon>asterids</taxon>
        <taxon>campanulids</taxon>
        <taxon>Apiales</taxon>
        <taxon>Apiaceae</taxon>
        <taxon>Apioideae</taxon>
        <taxon>apioid superclade</taxon>
        <taxon>Tordylieae</taxon>
        <taxon>Tordyliinae</taxon>
        <taxon>Heracleum</taxon>
    </lineage>
</organism>
<reference evidence="2" key="2">
    <citation type="submission" date="2023-05" db="EMBL/GenBank/DDBJ databases">
        <authorList>
            <person name="Schelkunov M.I."/>
        </authorList>
    </citation>
    <scope>NUCLEOTIDE SEQUENCE</scope>
    <source>
        <strain evidence="2">Hsosn_3</strain>
        <tissue evidence="2">Leaf</tissue>
    </source>
</reference>
<dbReference type="EMBL" id="JAUIZM010000001">
    <property type="protein sequence ID" value="KAK1405044.1"/>
    <property type="molecule type" value="Genomic_DNA"/>
</dbReference>
<sequence length="153" mass="17701">MDDFSFPLVADDQSVKLTITPSLWRISSLVFPEYNYCKEEEDDDMSTRYLRLRSSGSGAEEKMDTLWEGMNDYDFHSDHFVINQAVMQSSRTNKQESLKKVQSWRTNKPESLKKVQSSRTNKQESLKKSKINTVVIRVTKKLFSFGIMAGAKK</sequence>
<feature type="region of interest" description="Disordered" evidence="1">
    <location>
        <begin position="91"/>
        <end position="126"/>
    </location>
</feature>
<comment type="caution">
    <text evidence="2">The sequence shown here is derived from an EMBL/GenBank/DDBJ whole genome shotgun (WGS) entry which is preliminary data.</text>
</comment>
<evidence type="ECO:0000313" key="3">
    <source>
        <dbReference type="Proteomes" id="UP001237642"/>
    </source>
</evidence>
<protein>
    <submittedName>
        <fullName evidence="2">Uncharacterized protein</fullName>
    </submittedName>
</protein>
<evidence type="ECO:0000313" key="2">
    <source>
        <dbReference type="EMBL" id="KAK1405044.1"/>
    </source>
</evidence>
<dbReference type="AlphaFoldDB" id="A0AAD8JKB6"/>